<dbReference type="PANTHER" id="PTHR43527">
    <property type="entry name" value="4-DIPHOSPHOCYTIDYL-2-C-METHYL-D-ERYTHRITOL KINASE, CHLOROPLASTIC"/>
    <property type="match status" value="1"/>
</dbReference>
<evidence type="ECO:0000256" key="1">
    <source>
        <dbReference type="ARBA" id="ARBA00009684"/>
    </source>
</evidence>
<dbReference type="InterPro" id="IPR006204">
    <property type="entry name" value="GHMP_kinase_N_dom"/>
</dbReference>
<dbReference type="UniPathway" id="UPA00056">
    <property type="reaction ID" value="UER00094"/>
</dbReference>
<keyword evidence="6 10" id="KW-0418">Kinase</keyword>
<feature type="binding site" evidence="10">
    <location>
        <begin position="104"/>
        <end position="114"/>
    </location>
    <ligand>
        <name>ATP</name>
        <dbReference type="ChEBI" id="CHEBI:30616"/>
    </ligand>
</feature>
<dbReference type="PIRSF" id="PIRSF010376">
    <property type="entry name" value="IspE"/>
    <property type="match status" value="1"/>
</dbReference>
<dbReference type="GO" id="GO:0016114">
    <property type="term" value="P:terpenoid biosynthetic process"/>
    <property type="evidence" value="ECO:0007669"/>
    <property type="project" value="UniProtKB-UniRule"/>
</dbReference>
<comment type="function">
    <text evidence="10">Catalyzes the phosphorylation of the position 2 hydroxy group of 4-diphosphocytidyl-2C-methyl-D-erythritol.</text>
</comment>
<evidence type="ECO:0000256" key="5">
    <source>
        <dbReference type="ARBA" id="ARBA00022741"/>
    </source>
</evidence>
<evidence type="ECO:0000313" key="14">
    <source>
        <dbReference type="Proteomes" id="UP000188912"/>
    </source>
</evidence>
<dbReference type="Gene3D" id="3.30.70.890">
    <property type="entry name" value="GHMP kinase, C-terminal domain"/>
    <property type="match status" value="1"/>
</dbReference>
<keyword evidence="8 10" id="KW-0414">Isoprene biosynthesis</keyword>
<reference evidence="13 14" key="1">
    <citation type="journal article" date="2010" name="Science">
        <title>Genomic comparison of the ants Camponotus floridanus and Harpegnathos saltator.</title>
        <authorList>
            <person name="Bonasio R."/>
            <person name="Zhang G."/>
            <person name="Ye C."/>
            <person name="Mutti N.S."/>
            <person name="Fang X."/>
            <person name="Qin N."/>
            <person name="Donahue G."/>
            <person name="Yang P."/>
            <person name="Li Q."/>
            <person name="Li C."/>
            <person name="Zhang P."/>
            <person name="Huang Z."/>
            <person name="Berger S.L."/>
            <person name="Reinberg D."/>
            <person name="Wang J."/>
            <person name="Liebig J."/>
        </authorList>
    </citation>
    <scope>NUCLEOTIDE SEQUENCE [LARGE SCALE GENOMIC DNA]</scope>
    <source>
        <strain evidence="13 14">Hsal</strain>
    </source>
</reference>
<dbReference type="Proteomes" id="UP000188912">
    <property type="component" value="Chromosome"/>
</dbReference>
<evidence type="ECO:0000256" key="7">
    <source>
        <dbReference type="ARBA" id="ARBA00022840"/>
    </source>
</evidence>
<feature type="domain" description="GHMP kinase N-terminal" evidence="11">
    <location>
        <begin position="75"/>
        <end position="153"/>
    </location>
</feature>
<dbReference type="AlphaFoldDB" id="A0A1U9JT97"/>
<dbReference type="EC" id="2.7.1.148" evidence="2 10"/>
<protein>
    <recommendedName>
        <fullName evidence="3 10">4-diphosphocytidyl-2-C-methyl-D-erythritol kinase</fullName>
        <shortName evidence="10">CMK</shortName>
        <ecNumber evidence="2 10">2.7.1.148</ecNumber>
    </recommendedName>
    <alternativeName>
        <fullName evidence="9 10">4-(cytidine-5'-diphospho)-2-C-methyl-D-erythritol kinase</fullName>
    </alternativeName>
</protein>
<feature type="active site" evidence="10">
    <location>
        <position position="146"/>
    </location>
</feature>
<dbReference type="Pfam" id="PF08544">
    <property type="entry name" value="GHMP_kinases_C"/>
    <property type="match status" value="1"/>
</dbReference>
<dbReference type="EMBL" id="CP017315">
    <property type="protein sequence ID" value="AQS41082.1"/>
    <property type="molecule type" value="Genomic_DNA"/>
</dbReference>
<keyword evidence="5 10" id="KW-0547">Nucleotide-binding</keyword>
<dbReference type="KEGG" id="thd:BHV28_03670"/>
<evidence type="ECO:0000256" key="3">
    <source>
        <dbReference type="ARBA" id="ARBA00017473"/>
    </source>
</evidence>
<dbReference type="Pfam" id="PF00288">
    <property type="entry name" value="GHMP_kinases_N"/>
    <property type="match status" value="1"/>
</dbReference>
<keyword evidence="14" id="KW-1185">Reference proteome</keyword>
<dbReference type="InterPro" id="IPR013750">
    <property type="entry name" value="GHMP_kinase_C_dom"/>
</dbReference>
<gene>
    <name evidence="10 13" type="primary">ispE</name>
    <name evidence="13" type="ORF">BHV28_03670</name>
</gene>
<dbReference type="NCBIfam" id="NF011202">
    <property type="entry name" value="PRK14608.1"/>
    <property type="match status" value="1"/>
</dbReference>
<comment type="pathway">
    <text evidence="10">Isoprenoid biosynthesis; isopentenyl diphosphate biosynthesis via DXP pathway; isopentenyl diphosphate from 1-deoxy-D-xylulose 5-phosphate: step 3/6.</text>
</comment>
<comment type="similarity">
    <text evidence="1 10">Belongs to the GHMP kinase family. IspE subfamily.</text>
</comment>
<accession>A0A1U9JT97</accession>
<dbReference type="InterPro" id="IPR014721">
    <property type="entry name" value="Ribsml_uS5_D2-typ_fold_subgr"/>
</dbReference>
<organism evidence="13 14">
    <name type="scientific">Candidatus Tokpelaia hoelldobleri</name>
    <dbReference type="NCBI Taxonomy" id="1902579"/>
    <lineage>
        <taxon>Bacteria</taxon>
        <taxon>Pseudomonadati</taxon>
        <taxon>Pseudomonadota</taxon>
        <taxon>Alphaproteobacteria</taxon>
        <taxon>Hyphomicrobiales</taxon>
        <taxon>Candidatus Tokpelaia</taxon>
    </lineage>
</organism>
<reference evidence="13 14" key="2">
    <citation type="journal article" date="2016" name="Sci. Rep.">
        <title>The genome of Rhizobiales bacteria in predatory ants reveals urease gene functions but no genes for nitrogen fixation.</title>
        <authorList>
            <person name="Neuvonen M.M."/>
            <person name="Tamarit D."/>
            <person name="Naslund K."/>
            <person name="Liebig J."/>
            <person name="Feldhaar H."/>
            <person name="Moran N.A."/>
            <person name="Guy L."/>
            <person name="Andersson S.G."/>
        </authorList>
    </citation>
    <scope>NUCLEOTIDE SEQUENCE [LARGE SCALE GENOMIC DNA]</scope>
    <source>
        <strain evidence="13 14">Hsal</strain>
    </source>
</reference>
<feature type="domain" description="GHMP kinase C-terminal" evidence="12">
    <location>
        <begin position="239"/>
        <end position="286"/>
    </location>
</feature>
<dbReference type="Gene3D" id="3.30.230.10">
    <property type="match status" value="1"/>
</dbReference>
<dbReference type="STRING" id="1902579.BHV28_03670"/>
<dbReference type="SUPFAM" id="SSF54211">
    <property type="entry name" value="Ribosomal protein S5 domain 2-like"/>
    <property type="match status" value="1"/>
</dbReference>
<evidence type="ECO:0000259" key="11">
    <source>
        <dbReference type="Pfam" id="PF00288"/>
    </source>
</evidence>
<evidence type="ECO:0000256" key="10">
    <source>
        <dbReference type="HAMAP-Rule" id="MF_00061"/>
    </source>
</evidence>
<evidence type="ECO:0000256" key="4">
    <source>
        <dbReference type="ARBA" id="ARBA00022679"/>
    </source>
</evidence>
<evidence type="ECO:0000256" key="2">
    <source>
        <dbReference type="ARBA" id="ARBA00012052"/>
    </source>
</evidence>
<dbReference type="GO" id="GO:0005524">
    <property type="term" value="F:ATP binding"/>
    <property type="evidence" value="ECO:0007669"/>
    <property type="project" value="UniProtKB-UniRule"/>
</dbReference>
<dbReference type="HAMAP" id="MF_00061">
    <property type="entry name" value="IspE"/>
    <property type="match status" value="1"/>
</dbReference>
<keyword evidence="7 10" id="KW-0067">ATP-binding</keyword>
<proteinExistence type="inferred from homology"/>
<evidence type="ECO:0000259" key="12">
    <source>
        <dbReference type="Pfam" id="PF08544"/>
    </source>
</evidence>
<evidence type="ECO:0000313" key="13">
    <source>
        <dbReference type="EMBL" id="AQS41082.1"/>
    </source>
</evidence>
<dbReference type="GO" id="GO:0019288">
    <property type="term" value="P:isopentenyl diphosphate biosynthetic process, methylerythritol 4-phosphate pathway"/>
    <property type="evidence" value="ECO:0007669"/>
    <property type="project" value="UniProtKB-UniRule"/>
</dbReference>
<feature type="active site" evidence="10">
    <location>
        <position position="18"/>
    </location>
</feature>
<dbReference type="InterPro" id="IPR004424">
    <property type="entry name" value="IspE"/>
</dbReference>
<evidence type="ECO:0000256" key="9">
    <source>
        <dbReference type="ARBA" id="ARBA00032554"/>
    </source>
</evidence>
<dbReference type="InterPro" id="IPR020568">
    <property type="entry name" value="Ribosomal_Su5_D2-typ_SF"/>
</dbReference>
<dbReference type="SUPFAM" id="SSF55060">
    <property type="entry name" value="GHMP Kinase, C-terminal domain"/>
    <property type="match status" value="1"/>
</dbReference>
<keyword evidence="4 10" id="KW-0808">Transferase</keyword>
<evidence type="ECO:0000256" key="6">
    <source>
        <dbReference type="ARBA" id="ARBA00022777"/>
    </source>
</evidence>
<name>A0A1U9JT97_9HYPH</name>
<evidence type="ECO:0000256" key="8">
    <source>
        <dbReference type="ARBA" id="ARBA00023229"/>
    </source>
</evidence>
<dbReference type="PANTHER" id="PTHR43527:SF2">
    <property type="entry name" value="4-DIPHOSPHOCYTIDYL-2-C-METHYL-D-ERYTHRITOL KINASE, CHLOROPLASTIC"/>
    <property type="match status" value="1"/>
</dbReference>
<comment type="catalytic activity">
    <reaction evidence="10">
        <text>4-CDP-2-C-methyl-D-erythritol + ATP = 4-CDP-2-C-methyl-D-erythritol 2-phosphate + ADP + H(+)</text>
        <dbReference type="Rhea" id="RHEA:18437"/>
        <dbReference type="ChEBI" id="CHEBI:15378"/>
        <dbReference type="ChEBI" id="CHEBI:30616"/>
        <dbReference type="ChEBI" id="CHEBI:57823"/>
        <dbReference type="ChEBI" id="CHEBI:57919"/>
        <dbReference type="ChEBI" id="CHEBI:456216"/>
        <dbReference type="EC" id="2.7.1.148"/>
    </reaction>
</comment>
<dbReference type="InterPro" id="IPR036554">
    <property type="entry name" value="GHMP_kinase_C_sf"/>
</dbReference>
<sequence length="301" mass="31785">MTDHKERRNRISIAAPVKINLALHVTGQRADGYHRLESLVVFSPDGDRLEIEKAACDSFSMDGAFAAALGSEGGNLVLKARNILRAVYGEMIGATAIRLTKNVPVSSGIGGGSGDAAATLAGLMDLWGCAAEPQNLSRLALALGADVPMCLAGLQRQCAFFAGGIGDELGVLINFPALHLVLVNPVIAVSTSSVFGALTNCRNTPLVFERRRSYTLADVVTLLENSRNDLYETACHHAPVLADVLDCLRTDGALFARMSGSGATCFGLYPTQKAAEAAAASIRRQNPGYFVLATETFGMQN</sequence>
<dbReference type="GO" id="GO:0050515">
    <property type="term" value="F:4-(cytidine 5'-diphospho)-2-C-methyl-D-erythritol kinase activity"/>
    <property type="evidence" value="ECO:0007669"/>
    <property type="project" value="UniProtKB-UniRule"/>
</dbReference>
<dbReference type="NCBIfam" id="TIGR00154">
    <property type="entry name" value="ispE"/>
    <property type="match status" value="1"/>
</dbReference>